<accession>A0A392P581</accession>
<dbReference type="EMBL" id="LXQA010064637">
    <property type="protein sequence ID" value="MCI07223.1"/>
    <property type="molecule type" value="Genomic_DNA"/>
</dbReference>
<name>A0A392P581_9FABA</name>
<proteinExistence type="predicted"/>
<dbReference type="AlphaFoldDB" id="A0A392P581"/>
<protein>
    <submittedName>
        <fullName evidence="2">Uncharacterized protein</fullName>
    </submittedName>
</protein>
<reference evidence="2 3" key="1">
    <citation type="journal article" date="2018" name="Front. Plant Sci.">
        <title>Red Clover (Trifolium pratense) and Zigzag Clover (T. medium) - A Picture of Genomic Similarities and Differences.</title>
        <authorList>
            <person name="Dluhosova J."/>
            <person name="Istvanek J."/>
            <person name="Nedelnik J."/>
            <person name="Repkova J."/>
        </authorList>
    </citation>
    <scope>NUCLEOTIDE SEQUENCE [LARGE SCALE GENOMIC DNA]</scope>
    <source>
        <strain evidence="3">cv. 10/8</strain>
        <tissue evidence="2">Leaf</tissue>
    </source>
</reference>
<evidence type="ECO:0000313" key="2">
    <source>
        <dbReference type="EMBL" id="MCI07223.1"/>
    </source>
</evidence>
<keyword evidence="3" id="KW-1185">Reference proteome</keyword>
<dbReference type="Proteomes" id="UP000265520">
    <property type="component" value="Unassembled WGS sequence"/>
</dbReference>
<sequence length="95" mass="10432">MARSRITRSKTTATDLNLSSSTLHNVEIMPEPILTLVANENTNLKTITQPQGSAANAFTFIRSALEPPNPNQTQPPIPTLRQADIPRSIVTRKEP</sequence>
<organism evidence="2 3">
    <name type="scientific">Trifolium medium</name>
    <dbReference type="NCBI Taxonomy" id="97028"/>
    <lineage>
        <taxon>Eukaryota</taxon>
        <taxon>Viridiplantae</taxon>
        <taxon>Streptophyta</taxon>
        <taxon>Embryophyta</taxon>
        <taxon>Tracheophyta</taxon>
        <taxon>Spermatophyta</taxon>
        <taxon>Magnoliopsida</taxon>
        <taxon>eudicotyledons</taxon>
        <taxon>Gunneridae</taxon>
        <taxon>Pentapetalae</taxon>
        <taxon>rosids</taxon>
        <taxon>fabids</taxon>
        <taxon>Fabales</taxon>
        <taxon>Fabaceae</taxon>
        <taxon>Papilionoideae</taxon>
        <taxon>50 kb inversion clade</taxon>
        <taxon>NPAAA clade</taxon>
        <taxon>Hologalegina</taxon>
        <taxon>IRL clade</taxon>
        <taxon>Trifolieae</taxon>
        <taxon>Trifolium</taxon>
    </lineage>
</organism>
<feature type="region of interest" description="Disordered" evidence="1">
    <location>
        <begin position="65"/>
        <end position="95"/>
    </location>
</feature>
<evidence type="ECO:0000313" key="3">
    <source>
        <dbReference type="Proteomes" id="UP000265520"/>
    </source>
</evidence>
<evidence type="ECO:0000256" key="1">
    <source>
        <dbReference type="SAM" id="MobiDB-lite"/>
    </source>
</evidence>
<feature type="compositionally biased region" description="Pro residues" evidence="1">
    <location>
        <begin position="67"/>
        <end position="78"/>
    </location>
</feature>
<comment type="caution">
    <text evidence="2">The sequence shown here is derived from an EMBL/GenBank/DDBJ whole genome shotgun (WGS) entry which is preliminary data.</text>
</comment>